<feature type="region of interest" description="Disordered" evidence="5">
    <location>
        <begin position="408"/>
        <end position="491"/>
    </location>
</feature>
<reference evidence="7 8" key="1">
    <citation type="journal article" date="2018" name="G3 (Bethesda)">
        <title>A High-Quality Reference Genome for the Invasive Mosquitofish Gambusia affinis Using a Chicago Library.</title>
        <authorList>
            <person name="Hoffberg S.L."/>
            <person name="Troendle N.J."/>
            <person name="Glenn T.C."/>
            <person name="Mahmud O."/>
            <person name="Louha S."/>
            <person name="Chalopin D."/>
            <person name="Bennetzen J.L."/>
            <person name="Mauricio R."/>
        </authorList>
    </citation>
    <scope>NUCLEOTIDE SEQUENCE [LARGE SCALE GENOMIC DNA]</scope>
    <source>
        <strain evidence="7">NE01/NJP1002.9</strain>
        <tissue evidence="7">Muscle</tissue>
    </source>
</reference>
<feature type="compositionally biased region" description="Polar residues" evidence="5">
    <location>
        <begin position="889"/>
        <end position="901"/>
    </location>
</feature>
<dbReference type="GO" id="GO:0045003">
    <property type="term" value="P:double-strand break repair via synthesis-dependent strand annealing"/>
    <property type="evidence" value="ECO:0007669"/>
    <property type="project" value="TreeGrafter"/>
</dbReference>
<dbReference type="GO" id="GO:0005524">
    <property type="term" value="F:ATP binding"/>
    <property type="evidence" value="ECO:0007669"/>
    <property type="project" value="UniProtKB-KW"/>
</dbReference>
<protein>
    <recommendedName>
        <fullName evidence="6">Helicase C-terminal domain-containing protein</fullName>
    </recommendedName>
</protein>
<feature type="compositionally biased region" description="Acidic residues" evidence="5">
    <location>
        <begin position="445"/>
        <end position="455"/>
    </location>
</feature>
<proteinExistence type="predicted"/>
<dbReference type="InterPro" id="IPR027417">
    <property type="entry name" value="P-loop_NTPase"/>
</dbReference>
<dbReference type="SMART" id="SM00490">
    <property type="entry name" value="HELICc"/>
    <property type="match status" value="1"/>
</dbReference>
<dbReference type="Gene3D" id="3.40.50.300">
    <property type="entry name" value="P-loop containing nucleotide triphosphate hydrolases"/>
    <property type="match status" value="1"/>
</dbReference>
<dbReference type="InterPro" id="IPR001650">
    <property type="entry name" value="Helicase_C-like"/>
</dbReference>
<sequence>MHTNNPPRGGGTSQAHCMALYTPIRAGWALTALQQQNETPQEVCFVAVVVTIVSNLFSVLEKFMSRLVQNRVMGHQDLRTLSKYQLILARDQFRKNPPPHIKACALLETSGSHQGVLEGDFALCTSLYHGYELLVQMGLRSLFFYLQGIMDGSREMSRAKNELQRTPTFMDLYQEMETMFLTPPDGPFIYSHPKLEKLEEVVLQHFNVWAQSSAETNGGISTRVMIFSSFRESVQEIASMLNRHAPLIRVMTFMGQASAGKGVKGFTQKEQLEVKTGFLVFICAALGDKESTVVHRFRQGGFNTLVSTCVGEEGLDIGEVDLIVCFDAQKNPIRLVQRMGRTGRQRQGRIVVILTEGREERNVSQKRDVFIFPFSSGFAEHLPRPALGSDGSPPVLGECLYEQQLLPHLQRDDADEKRQKKPKAPKNCSKINRIKPSHSSRSELEYIDEEAEMEDAASRLIPEKRRLPDERLTDDLNPEQADSPSHNSDDDCVIVNQTLRDPANPGEVNTKTNEVDDLQEMFYLPITYPALLSPKKLKNLNDILVNVAELLSRSPPSPENILVAGRTLTGLPPSPEPDDQPFSVRFSLEVDDDDDVEGGIEDGAPHSPTWDEVFEDESIRFDKKEMDLKSVDNAEERVSMDADCVSEDRVNVQMDESMDLFEDDEAFMQMTIPDIPTPEDRITAEATINDEGIGKISKDCTEILNVVNKTPFSDTRLNIQTSHNSREDHNNKVSFLVEANPEPLDSSHDLFSVNFDLGYSLEDSEDEVEVASSPSPKKQAESVVSNSSTPRRSFAGLFKESQSSSQIKTDYWRSNTEELPSPVSLLGPRQMLLSRVAEPDSSKMNQKQAEGDSLQELIHLGESSPRPECCSDSEEEVVPLKRRHHKVNPLSSPDVSKSLSDMDSPVVAKKKRSSVLNTTDESQAGDFSDDFQNCSILVRRKTTTGDKRQQIQQPSNKNRRRQKVRQFLDEEAELSEDEEGADVSSDEEDGADLNRSLEGFVVDNMHLSQGLNGRQPGRSLARCSVKLTLVLF</sequence>
<name>A0A315UYP6_GAMAF</name>
<feature type="region of interest" description="Disordered" evidence="5">
    <location>
        <begin position="880"/>
        <end position="928"/>
    </location>
</feature>
<comment type="caution">
    <text evidence="7">The sequence shown here is derived from an EMBL/GenBank/DDBJ whole genome shotgun (WGS) entry which is preliminary data.</text>
</comment>
<evidence type="ECO:0000256" key="1">
    <source>
        <dbReference type="ARBA" id="ARBA00022741"/>
    </source>
</evidence>
<dbReference type="AlphaFoldDB" id="A0A315UYP6"/>
<evidence type="ECO:0000256" key="2">
    <source>
        <dbReference type="ARBA" id="ARBA00022801"/>
    </source>
</evidence>
<feature type="region of interest" description="Disordered" evidence="5">
    <location>
        <begin position="765"/>
        <end position="801"/>
    </location>
</feature>
<feature type="compositionally biased region" description="Basic and acidic residues" evidence="5">
    <location>
        <begin position="409"/>
        <end position="418"/>
    </location>
</feature>
<keyword evidence="1" id="KW-0547">Nucleotide-binding</keyword>
<dbReference type="PANTHER" id="PTHR14025:SF20">
    <property type="entry name" value="FANCONI ANEMIA GROUP M PROTEIN"/>
    <property type="match status" value="1"/>
</dbReference>
<feature type="domain" description="Helicase C-terminal" evidence="6">
    <location>
        <begin position="202"/>
        <end position="390"/>
    </location>
</feature>
<dbReference type="SUPFAM" id="SSF52540">
    <property type="entry name" value="P-loop containing nucleoside triphosphate hydrolases"/>
    <property type="match status" value="1"/>
</dbReference>
<feature type="compositionally biased region" description="Basic and acidic residues" evidence="5">
    <location>
        <begin position="461"/>
        <end position="474"/>
    </location>
</feature>
<evidence type="ECO:0000313" key="7">
    <source>
        <dbReference type="EMBL" id="PWA16316.1"/>
    </source>
</evidence>
<accession>A0A315UYP6</accession>
<dbReference type="InterPro" id="IPR039686">
    <property type="entry name" value="FANCM/Mph1-like_ID"/>
</dbReference>
<evidence type="ECO:0000256" key="4">
    <source>
        <dbReference type="ARBA" id="ARBA00022840"/>
    </source>
</evidence>
<dbReference type="GO" id="GO:0009378">
    <property type="term" value="F:four-way junction helicase activity"/>
    <property type="evidence" value="ECO:0007669"/>
    <property type="project" value="TreeGrafter"/>
</dbReference>
<gene>
    <name evidence="7" type="ORF">CCH79_00004351</name>
</gene>
<dbReference type="PANTHER" id="PTHR14025">
    <property type="entry name" value="FANCONI ANEMIA GROUP M FANCM FAMILY MEMBER"/>
    <property type="match status" value="1"/>
</dbReference>
<dbReference type="GO" id="GO:0016787">
    <property type="term" value="F:hydrolase activity"/>
    <property type="evidence" value="ECO:0007669"/>
    <property type="project" value="UniProtKB-KW"/>
</dbReference>
<feature type="compositionally biased region" description="Polar residues" evidence="5">
    <location>
        <begin position="782"/>
        <end position="791"/>
    </location>
</feature>
<dbReference type="GO" id="GO:0036297">
    <property type="term" value="P:interstrand cross-link repair"/>
    <property type="evidence" value="ECO:0007669"/>
    <property type="project" value="TreeGrafter"/>
</dbReference>
<dbReference type="CDD" id="cd18801">
    <property type="entry name" value="SF2_C_FANCM_Hef"/>
    <property type="match status" value="1"/>
</dbReference>
<keyword evidence="3" id="KW-0347">Helicase</keyword>
<dbReference type="PROSITE" id="PS51194">
    <property type="entry name" value="HELICASE_CTER"/>
    <property type="match status" value="1"/>
</dbReference>
<dbReference type="GO" id="GO:0000400">
    <property type="term" value="F:four-way junction DNA binding"/>
    <property type="evidence" value="ECO:0007669"/>
    <property type="project" value="TreeGrafter"/>
</dbReference>
<feature type="compositionally biased region" description="Acidic residues" evidence="5">
    <location>
        <begin position="969"/>
        <end position="991"/>
    </location>
</feature>
<dbReference type="Proteomes" id="UP000250572">
    <property type="component" value="Unassembled WGS sequence"/>
</dbReference>
<keyword evidence="4" id="KW-0067">ATP-binding</keyword>
<dbReference type="EMBL" id="NHOQ01002481">
    <property type="protein sequence ID" value="PWA16316.1"/>
    <property type="molecule type" value="Genomic_DNA"/>
</dbReference>
<keyword evidence="8" id="KW-1185">Reference proteome</keyword>
<dbReference type="Gene3D" id="1.20.1320.20">
    <property type="entry name" value="hef helicase domain"/>
    <property type="match status" value="1"/>
</dbReference>
<dbReference type="GO" id="GO:0043138">
    <property type="term" value="F:3'-5' DNA helicase activity"/>
    <property type="evidence" value="ECO:0007669"/>
    <property type="project" value="InterPro"/>
</dbReference>
<evidence type="ECO:0000259" key="6">
    <source>
        <dbReference type="PROSITE" id="PS51194"/>
    </source>
</evidence>
<dbReference type="Pfam" id="PF00271">
    <property type="entry name" value="Helicase_C"/>
    <property type="match status" value="1"/>
</dbReference>
<keyword evidence="2" id="KW-0378">Hydrolase</keyword>
<feature type="region of interest" description="Disordered" evidence="5">
    <location>
        <begin position="941"/>
        <end position="991"/>
    </location>
</feature>
<evidence type="ECO:0000313" key="8">
    <source>
        <dbReference type="Proteomes" id="UP000250572"/>
    </source>
</evidence>
<evidence type="ECO:0000256" key="5">
    <source>
        <dbReference type="SAM" id="MobiDB-lite"/>
    </source>
</evidence>
<dbReference type="CDD" id="cd12091">
    <property type="entry name" value="FANCM_ID"/>
    <property type="match status" value="1"/>
</dbReference>
<evidence type="ECO:0000256" key="3">
    <source>
        <dbReference type="ARBA" id="ARBA00022806"/>
    </source>
</evidence>
<organism evidence="7 8">
    <name type="scientific">Gambusia affinis</name>
    <name type="common">Western mosquitofish</name>
    <name type="synonym">Heterandria affinis</name>
    <dbReference type="NCBI Taxonomy" id="33528"/>
    <lineage>
        <taxon>Eukaryota</taxon>
        <taxon>Metazoa</taxon>
        <taxon>Chordata</taxon>
        <taxon>Craniata</taxon>
        <taxon>Vertebrata</taxon>
        <taxon>Euteleostomi</taxon>
        <taxon>Actinopterygii</taxon>
        <taxon>Neopterygii</taxon>
        <taxon>Teleostei</taxon>
        <taxon>Neoteleostei</taxon>
        <taxon>Acanthomorphata</taxon>
        <taxon>Ovalentaria</taxon>
        <taxon>Atherinomorphae</taxon>
        <taxon>Cyprinodontiformes</taxon>
        <taxon>Poeciliidae</taxon>
        <taxon>Poeciliinae</taxon>
        <taxon>Gambusia</taxon>
    </lineage>
</organism>